<feature type="region of interest" description="Disordered" evidence="1">
    <location>
        <begin position="40"/>
        <end position="65"/>
    </location>
</feature>
<evidence type="ECO:0000256" key="1">
    <source>
        <dbReference type="SAM" id="MobiDB-lite"/>
    </source>
</evidence>
<protein>
    <submittedName>
        <fullName evidence="2">Uncharacterized protein</fullName>
    </submittedName>
</protein>
<dbReference type="Proteomes" id="UP000016933">
    <property type="component" value="Unassembled WGS sequence"/>
</dbReference>
<reference evidence="2 3" key="2">
    <citation type="journal article" date="2012" name="PLoS Pathog.">
        <title>Diverse lifestyles and strategies of plant pathogenesis encoded in the genomes of eighteen Dothideomycetes fungi.</title>
        <authorList>
            <person name="Ohm R.A."/>
            <person name="Feau N."/>
            <person name="Henrissat B."/>
            <person name="Schoch C.L."/>
            <person name="Horwitz B.A."/>
            <person name="Barry K.W."/>
            <person name="Condon B.J."/>
            <person name="Copeland A.C."/>
            <person name="Dhillon B."/>
            <person name="Glaser F."/>
            <person name="Hesse C.N."/>
            <person name="Kosti I."/>
            <person name="LaButti K."/>
            <person name="Lindquist E.A."/>
            <person name="Lucas S."/>
            <person name="Salamov A.A."/>
            <person name="Bradshaw R.E."/>
            <person name="Ciuffetti L."/>
            <person name="Hamelin R.C."/>
            <person name="Kema G.H.J."/>
            <person name="Lawrence C."/>
            <person name="Scott J.A."/>
            <person name="Spatafora J.W."/>
            <person name="Turgeon B.G."/>
            <person name="de Wit P.J.G.M."/>
            <person name="Zhong S."/>
            <person name="Goodwin S.B."/>
            <person name="Grigoriev I.V."/>
        </authorList>
    </citation>
    <scope>NUCLEOTIDE SEQUENCE [LARGE SCALE GENOMIC DNA]</scope>
    <source>
        <strain evidence="3">NZE10 / CBS 128990</strain>
    </source>
</reference>
<evidence type="ECO:0000313" key="3">
    <source>
        <dbReference type="Proteomes" id="UP000016933"/>
    </source>
</evidence>
<reference evidence="3" key="1">
    <citation type="journal article" date="2012" name="PLoS Genet.">
        <title>The genomes of the fungal plant pathogens Cladosporium fulvum and Dothistroma septosporum reveal adaptation to different hosts and lifestyles but also signatures of common ancestry.</title>
        <authorList>
            <person name="de Wit P.J.G.M."/>
            <person name="van der Burgt A."/>
            <person name="Oekmen B."/>
            <person name="Stergiopoulos I."/>
            <person name="Abd-Elsalam K.A."/>
            <person name="Aerts A.L."/>
            <person name="Bahkali A.H."/>
            <person name="Beenen H.G."/>
            <person name="Chettri P."/>
            <person name="Cox M.P."/>
            <person name="Datema E."/>
            <person name="de Vries R.P."/>
            <person name="Dhillon B."/>
            <person name="Ganley A.R."/>
            <person name="Griffiths S.A."/>
            <person name="Guo Y."/>
            <person name="Hamelin R.C."/>
            <person name="Henrissat B."/>
            <person name="Kabir M.S."/>
            <person name="Jashni M.K."/>
            <person name="Kema G."/>
            <person name="Klaubauf S."/>
            <person name="Lapidus A."/>
            <person name="Levasseur A."/>
            <person name="Lindquist E."/>
            <person name="Mehrabi R."/>
            <person name="Ohm R.A."/>
            <person name="Owen T.J."/>
            <person name="Salamov A."/>
            <person name="Schwelm A."/>
            <person name="Schijlen E."/>
            <person name="Sun H."/>
            <person name="van den Burg H.A."/>
            <person name="van Ham R.C.H.J."/>
            <person name="Zhang S."/>
            <person name="Goodwin S.B."/>
            <person name="Grigoriev I.V."/>
            <person name="Collemare J."/>
            <person name="Bradshaw R.E."/>
        </authorList>
    </citation>
    <scope>NUCLEOTIDE SEQUENCE [LARGE SCALE GENOMIC DNA]</scope>
    <source>
        <strain evidence="3">NZE10 / CBS 128990</strain>
    </source>
</reference>
<sequence>MALQLPSQMPYNYEIPLQRTETFQASMVHQPPSQVPNNYGMVPEPSFRAPTNYTSTPQPPSQGPQINGIPLTIGKTYASLLLDALTPPPGAPRDIATFWSLITAPEYLDPARISESDLDLILSIVAEDFRVKRDRLKILDPLRWPD</sequence>
<name>N1PPP6_DOTSN</name>
<proteinExistence type="predicted"/>
<gene>
    <name evidence="2" type="ORF">DOTSEDRAFT_24408</name>
</gene>
<dbReference type="AlphaFoldDB" id="N1PPP6"/>
<evidence type="ECO:0000313" key="2">
    <source>
        <dbReference type="EMBL" id="EME44350.1"/>
    </source>
</evidence>
<dbReference type="EMBL" id="KB446539">
    <property type="protein sequence ID" value="EME44350.1"/>
    <property type="molecule type" value="Genomic_DNA"/>
</dbReference>
<keyword evidence="3" id="KW-1185">Reference proteome</keyword>
<organism evidence="2 3">
    <name type="scientific">Dothistroma septosporum (strain NZE10 / CBS 128990)</name>
    <name type="common">Red band needle blight fungus</name>
    <name type="synonym">Mycosphaerella pini</name>
    <dbReference type="NCBI Taxonomy" id="675120"/>
    <lineage>
        <taxon>Eukaryota</taxon>
        <taxon>Fungi</taxon>
        <taxon>Dikarya</taxon>
        <taxon>Ascomycota</taxon>
        <taxon>Pezizomycotina</taxon>
        <taxon>Dothideomycetes</taxon>
        <taxon>Dothideomycetidae</taxon>
        <taxon>Mycosphaerellales</taxon>
        <taxon>Mycosphaerellaceae</taxon>
        <taxon>Dothistroma</taxon>
    </lineage>
</organism>
<dbReference type="HOGENOM" id="CLU_1777390_0_0_1"/>
<accession>N1PPP6</accession>